<dbReference type="EMBL" id="ML978715">
    <property type="protein sequence ID" value="KAF2088815.1"/>
    <property type="molecule type" value="Genomic_DNA"/>
</dbReference>
<sequence length="259" mass="29620">MAADLPSLARHLLANGPVRTLKTSKRIRVLFNGTYIADTNRALYVWEHPNYPQYYIPLASLPTSYHKIDRINNDAASILSLKIGDSKLDRILAFSEELEKGKGLQELEGMARIEFQAVDGWFEEDTPVFVHPKDPFKRVDILHSTRPVKVLIDGTVVAEVGSSMHLYETGLPCRYYIPQTAVKQELLRPSELRTRCPYKGEAEYYHVVIGDKTYRNLVWYYRTPTHESAAVAGLLCFYNEKVDIELDGEVLDRPRTQFA</sequence>
<dbReference type="PANTHER" id="PTHR34310">
    <property type="entry name" value="DUF427 DOMAIN PROTEIN (AFU_ORTHOLOGUE AFUA_3G02220)"/>
    <property type="match status" value="1"/>
</dbReference>
<evidence type="ECO:0000259" key="1">
    <source>
        <dbReference type="Pfam" id="PF04248"/>
    </source>
</evidence>
<proteinExistence type="predicted"/>
<dbReference type="PANTHER" id="PTHR34310:SF9">
    <property type="entry name" value="BLR5716 PROTEIN"/>
    <property type="match status" value="1"/>
</dbReference>
<protein>
    <submittedName>
        <fullName evidence="2">DUF427-domain-containing protein</fullName>
    </submittedName>
</protein>
<dbReference type="AlphaFoldDB" id="A0A6A5YAD0"/>
<feature type="domain" description="DUF427" evidence="1">
    <location>
        <begin position="27"/>
        <end position="65"/>
    </location>
</feature>
<accession>A0A6A5YAD0</accession>
<dbReference type="OrthoDB" id="18996at2759"/>
<dbReference type="Proteomes" id="UP000799776">
    <property type="component" value="Unassembled WGS sequence"/>
</dbReference>
<dbReference type="Gene3D" id="2.170.150.40">
    <property type="entry name" value="Domain of unknown function (DUF427)"/>
    <property type="match status" value="2"/>
</dbReference>
<name>A0A6A5YAD0_9PEZI</name>
<reference evidence="2" key="1">
    <citation type="journal article" date="2020" name="Stud. Mycol.">
        <title>101 Dothideomycetes genomes: a test case for predicting lifestyles and emergence of pathogens.</title>
        <authorList>
            <person name="Haridas S."/>
            <person name="Albert R."/>
            <person name="Binder M."/>
            <person name="Bloem J."/>
            <person name="Labutti K."/>
            <person name="Salamov A."/>
            <person name="Andreopoulos B."/>
            <person name="Baker S."/>
            <person name="Barry K."/>
            <person name="Bills G."/>
            <person name="Bluhm B."/>
            <person name="Cannon C."/>
            <person name="Castanera R."/>
            <person name="Culley D."/>
            <person name="Daum C."/>
            <person name="Ezra D."/>
            <person name="Gonzalez J."/>
            <person name="Henrissat B."/>
            <person name="Kuo A."/>
            <person name="Liang C."/>
            <person name="Lipzen A."/>
            <person name="Lutzoni F."/>
            <person name="Magnuson J."/>
            <person name="Mondo S."/>
            <person name="Nolan M."/>
            <person name="Ohm R."/>
            <person name="Pangilinan J."/>
            <person name="Park H.-J."/>
            <person name="Ramirez L."/>
            <person name="Alfaro M."/>
            <person name="Sun H."/>
            <person name="Tritt A."/>
            <person name="Yoshinaga Y."/>
            <person name="Zwiers L.-H."/>
            <person name="Turgeon B."/>
            <person name="Goodwin S."/>
            <person name="Spatafora J."/>
            <person name="Crous P."/>
            <person name="Grigoriev I."/>
        </authorList>
    </citation>
    <scope>NUCLEOTIDE SEQUENCE</scope>
    <source>
        <strain evidence="2">CBS 121410</strain>
    </source>
</reference>
<evidence type="ECO:0000313" key="3">
    <source>
        <dbReference type="Proteomes" id="UP000799776"/>
    </source>
</evidence>
<keyword evidence="3" id="KW-1185">Reference proteome</keyword>
<organism evidence="2 3">
    <name type="scientific">Saccharata proteae CBS 121410</name>
    <dbReference type="NCBI Taxonomy" id="1314787"/>
    <lineage>
        <taxon>Eukaryota</taxon>
        <taxon>Fungi</taxon>
        <taxon>Dikarya</taxon>
        <taxon>Ascomycota</taxon>
        <taxon>Pezizomycotina</taxon>
        <taxon>Dothideomycetes</taxon>
        <taxon>Dothideomycetes incertae sedis</taxon>
        <taxon>Botryosphaeriales</taxon>
        <taxon>Saccharataceae</taxon>
        <taxon>Saccharata</taxon>
    </lineage>
</organism>
<feature type="domain" description="DUF427" evidence="1">
    <location>
        <begin position="148"/>
        <end position="240"/>
    </location>
</feature>
<dbReference type="InterPro" id="IPR038694">
    <property type="entry name" value="DUF427_sf"/>
</dbReference>
<evidence type="ECO:0000313" key="2">
    <source>
        <dbReference type="EMBL" id="KAF2088815.1"/>
    </source>
</evidence>
<dbReference type="InterPro" id="IPR007361">
    <property type="entry name" value="DUF427"/>
</dbReference>
<dbReference type="Pfam" id="PF04248">
    <property type="entry name" value="NTP_transf_9"/>
    <property type="match status" value="2"/>
</dbReference>
<gene>
    <name evidence="2" type="ORF">K490DRAFT_72519</name>
</gene>